<accession>A0A7X8XZF2</accession>
<protein>
    <submittedName>
        <fullName evidence="1">Uncharacterized protein</fullName>
    </submittedName>
</protein>
<gene>
    <name evidence="1" type="ORF">HGP29_28320</name>
</gene>
<keyword evidence="2" id="KW-1185">Reference proteome</keyword>
<reference evidence="1 2" key="1">
    <citation type="submission" date="2020-04" db="EMBL/GenBank/DDBJ databases">
        <title>Flammeovirga sp. SR4, a novel species isolated from seawater.</title>
        <authorList>
            <person name="Wang X."/>
        </authorList>
    </citation>
    <scope>NUCLEOTIDE SEQUENCE [LARGE SCALE GENOMIC DNA]</scope>
    <source>
        <strain evidence="1 2">SR4</strain>
    </source>
</reference>
<evidence type="ECO:0000313" key="2">
    <source>
        <dbReference type="Proteomes" id="UP000585050"/>
    </source>
</evidence>
<feature type="non-terminal residue" evidence="1">
    <location>
        <position position="163"/>
    </location>
</feature>
<dbReference type="EMBL" id="JABAIL010000077">
    <property type="protein sequence ID" value="NLR95134.1"/>
    <property type="molecule type" value="Genomic_DNA"/>
</dbReference>
<proteinExistence type="predicted"/>
<dbReference type="RefSeq" id="WP_211093459.1">
    <property type="nucleotide sequence ID" value="NZ_JABAIL010000077.1"/>
</dbReference>
<comment type="caution">
    <text evidence="1">The sequence shown here is derived from an EMBL/GenBank/DDBJ whole genome shotgun (WGS) entry which is preliminary data.</text>
</comment>
<name>A0A7X8XZF2_9BACT</name>
<dbReference type="AlphaFoldDB" id="A0A7X8XZF2"/>
<dbReference type="Proteomes" id="UP000585050">
    <property type="component" value="Unassembled WGS sequence"/>
</dbReference>
<sequence>MLNNLNQPKGSTIGVLKDGRTLQQAIDGLENPVHYVKDVSITPSALLEVAVEAARLGRTVEFGPGHYTNQGQPFEVDFPLNLDVPVGTFLDFPIIIRGKTVKMVRSVTTNLTAAQCPVGTTVIAGDFSAFPVGSVVGVKLGDNTNGSASYNNEAGWDFTTVAA</sequence>
<organism evidence="1 2">
    <name type="scientific">Flammeovirga agarivorans</name>
    <dbReference type="NCBI Taxonomy" id="2726742"/>
    <lineage>
        <taxon>Bacteria</taxon>
        <taxon>Pseudomonadati</taxon>
        <taxon>Bacteroidota</taxon>
        <taxon>Cytophagia</taxon>
        <taxon>Cytophagales</taxon>
        <taxon>Flammeovirgaceae</taxon>
        <taxon>Flammeovirga</taxon>
    </lineage>
</organism>
<evidence type="ECO:0000313" key="1">
    <source>
        <dbReference type="EMBL" id="NLR95134.1"/>
    </source>
</evidence>